<feature type="transmembrane region" description="Helical" evidence="1">
    <location>
        <begin position="157"/>
        <end position="177"/>
    </location>
</feature>
<keyword evidence="1" id="KW-1133">Transmembrane helix</keyword>
<reference evidence="3" key="2">
    <citation type="submission" date="2025-08" db="UniProtKB">
        <authorList>
            <consortium name="RefSeq"/>
        </authorList>
    </citation>
    <scope>IDENTIFICATION</scope>
</reference>
<evidence type="ECO:0000313" key="2">
    <source>
        <dbReference type="Proteomes" id="UP001652642"/>
    </source>
</evidence>
<gene>
    <name evidence="3" type="primary">DCAF17</name>
</gene>
<dbReference type="Pfam" id="PF15802">
    <property type="entry name" value="DCAF17"/>
    <property type="match status" value="1"/>
</dbReference>
<dbReference type="RefSeq" id="XP_072836011.1">
    <property type="nucleotide sequence ID" value="XM_072979910.1"/>
</dbReference>
<accession>A0ABM5ES80</accession>
<evidence type="ECO:0000313" key="3">
    <source>
        <dbReference type="RefSeq" id="XP_072836011.1"/>
    </source>
</evidence>
<organism evidence="2 3">
    <name type="scientific">Pogona vitticeps</name>
    <name type="common">central bearded dragon</name>
    <dbReference type="NCBI Taxonomy" id="103695"/>
    <lineage>
        <taxon>Eukaryota</taxon>
        <taxon>Metazoa</taxon>
        <taxon>Chordata</taxon>
        <taxon>Craniata</taxon>
        <taxon>Vertebrata</taxon>
        <taxon>Euteleostomi</taxon>
        <taxon>Lepidosauria</taxon>
        <taxon>Squamata</taxon>
        <taxon>Bifurcata</taxon>
        <taxon>Unidentata</taxon>
        <taxon>Episquamata</taxon>
        <taxon>Toxicofera</taxon>
        <taxon>Iguania</taxon>
        <taxon>Acrodonta</taxon>
        <taxon>Agamidae</taxon>
        <taxon>Amphibolurinae</taxon>
        <taxon>Pogona</taxon>
    </lineage>
</organism>
<proteinExistence type="predicted"/>
<keyword evidence="1" id="KW-0812">Transmembrane</keyword>
<keyword evidence="2" id="KW-1185">Reference proteome</keyword>
<dbReference type="GeneID" id="110086028"/>
<evidence type="ECO:0000256" key="1">
    <source>
        <dbReference type="SAM" id="Phobius"/>
    </source>
</evidence>
<dbReference type="InterPro" id="IPR031620">
    <property type="entry name" value="DCAF17"/>
</dbReference>
<sequence length="507" mass="57767">MEEEEEGARERSQESTTFKKVWTTHSTSPIVYQSGKVYFDNYRCCVSSITQEPRIIYQMPACPKSQKIEDALLLECPVGEVLPSLSDYKPSLAVLTAHNWLLRVSVNTGEILEKVYLASHCKFRYLSWDSPQEVMTVKSSQQKPPVASRQAGSQPSVLFFLGIFSVLPLTFIGMLQIDKKVFGNTMTDVAMSHGMLIVTHSSGLVRLYSFQTISEQFMQHQVDLGQEYNWNGKVGIVGRYPFGIPCNIKITDTPDLLFEVSSLESTFQIGGYPWHYIFTPNKKSQKGIFHICSLKDHTLAKNGIQDMQCCSLEPDWISFHPDSSGRILHVGPNLVKVLKLKEIENHAGQQEVTEDFIIETNRENSVNNAVTVTASGRIVKKRYNILDDDPEQETFKIVDYEDELDLLSIVAVTQVGSDGAALLHFHCNERGTRLKTIPFTESWEVTYNHEVYFDRNVMLHIEQKPNRIFSCYVYQMVCNDSRENEDMKNREGEGVICKKLGRTFECF</sequence>
<dbReference type="PANTHER" id="PTHR14815:SF2">
    <property type="entry name" value="DDB1- AND CUL4-ASSOCIATED FACTOR 17"/>
    <property type="match status" value="1"/>
</dbReference>
<keyword evidence="1" id="KW-0472">Membrane</keyword>
<name>A0ABM5ES80_9SAUR</name>
<dbReference type="PANTHER" id="PTHR14815">
    <property type="entry name" value="DDB1- AND CUL4-ASSOCIATED FACTOR 17"/>
    <property type="match status" value="1"/>
</dbReference>
<dbReference type="Proteomes" id="UP001652642">
    <property type="component" value="Chromosome 1"/>
</dbReference>
<protein>
    <submittedName>
        <fullName evidence="3">DDB1- and CUL4-associated factor 17 isoform X2</fullName>
    </submittedName>
</protein>
<reference evidence="2" key="1">
    <citation type="submission" date="2025-05" db="UniProtKB">
        <authorList>
            <consortium name="RefSeq"/>
        </authorList>
    </citation>
    <scope>NUCLEOTIDE SEQUENCE [LARGE SCALE GENOMIC DNA]</scope>
</reference>